<feature type="region of interest" description="Disordered" evidence="1">
    <location>
        <begin position="709"/>
        <end position="734"/>
    </location>
</feature>
<feature type="compositionally biased region" description="Basic residues" evidence="1">
    <location>
        <begin position="398"/>
        <end position="408"/>
    </location>
</feature>
<feature type="compositionally biased region" description="Low complexity" evidence="1">
    <location>
        <begin position="52"/>
        <end position="70"/>
    </location>
</feature>
<feature type="region of interest" description="Disordered" evidence="1">
    <location>
        <begin position="541"/>
        <end position="560"/>
    </location>
</feature>
<sequence>MIIGDSSSPVDFRRYIETAFNRSSDHVRIVQQGRRRCVCQKQAQADEKRGEPPGAGAAGRSRRVGVQAAAPSVSLSRRRVRDAGPARARVAARAEQNRAASVPAPPAGGPARAVLAEPGARALCRLGRTRGGPPPGGPRRHPAVTGRLCGVRAEFLGRGGRRRAVRLPSPVHAGIGLARLRARRLAVCEPARALRGHAPIDGNRPDRAARLELARRPRLCDARARASISRGHRERHAGRRPHRIDLPVEVAGQRPRQGHPDPPEFRLRRRDGERRSLRRHSPQRRDVFERTGSRAADEQGMACAAVRRALSSAPRRRRDRGDPEPCAAHVSPRRGHVRRGAGSQGRMGVQAERVLRRRRRADRQGSSGRRAGRSAAPTGHRQLDLPGVPRGADDSPPFRRHLRRRRAQARAGNVSAPRRRERHGAALEPLFERGECGQRGRRSLGGRRHRSGKSGATRRDGRLRSGHARRPAHAPRGDALPRISKHSWRIGFQAKQPGETHGNGRTAFPLQRGRHGGLRRAAQGSGNRDASRLCGFRRARARAHRRAAGPAARRARDCRRRRRHARHLCPAHHGGPRRRAAAARQSAALRDDTEPAGRRPANPFFRRHVRHARRVFHPAMPDQPDAEGFIHRHASRRREQSGLRILRRHPARPRVRRRRIRRPSARPAAERVRAGLRHGHRHELRASARSQNGARERAHVARLFLLAAQRRQPARGVSARPARRDRAGRCDRSE</sequence>
<dbReference type="EnsemblBacteria" id="ABA53359">
    <property type="protein sequence ID" value="ABA53359"/>
    <property type="gene ID" value="BURPS1710b_A2399"/>
</dbReference>
<feature type="compositionally biased region" description="Basic residues" evidence="1">
    <location>
        <begin position="230"/>
        <end position="242"/>
    </location>
</feature>
<feature type="compositionally biased region" description="Low complexity" evidence="1">
    <location>
        <begin position="304"/>
        <end position="313"/>
    </location>
</feature>
<dbReference type="KEGG" id="bpm:BURPS1710b_A2399"/>
<feature type="region of interest" description="Disordered" evidence="1">
    <location>
        <begin position="224"/>
        <end position="530"/>
    </location>
</feature>
<feature type="compositionally biased region" description="Basic residues" evidence="1">
    <location>
        <begin position="439"/>
        <end position="452"/>
    </location>
</feature>
<feature type="compositionally biased region" description="Basic residues" evidence="1">
    <location>
        <begin position="651"/>
        <end position="664"/>
    </location>
</feature>
<reference evidence="2 3" key="1">
    <citation type="submission" date="2005-09" db="EMBL/GenBank/DDBJ databases">
        <authorList>
            <person name="Woods D.E."/>
            <person name="Nierman W.C."/>
        </authorList>
    </citation>
    <scope>NUCLEOTIDE SEQUENCE [LARGE SCALE GENOMIC DNA]</scope>
    <source>
        <strain evidence="2 3">1710b</strain>
    </source>
</reference>
<feature type="region of interest" description="Disordered" evidence="1">
    <location>
        <begin position="569"/>
        <end position="601"/>
    </location>
</feature>
<feature type="compositionally biased region" description="Basic residues" evidence="1">
    <location>
        <begin position="674"/>
        <end position="683"/>
    </location>
</feature>
<name>Q3JFV5_BURP1</name>
<evidence type="ECO:0000256" key="1">
    <source>
        <dbReference type="SAM" id="MobiDB-lite"/>
    </source>
</evidence>
<feature type="region of interest" description="Disordered" evidence="1">
    <location>
        <begin position="651"/>
        <end position="695"/>
    </location>
</feature>
<feature type="compositionally biased region" description="Basic and acidic residues" evidence="1">
    <location>
        <begin position="722"/>
        <end position="734"/>
    </location>
</feature>
<dbReference type="AlphaFoldDB" id="Q3JFV5"/>
<feature type="compositionally biased region" description="Low complexity" evidence="1">
    <location>
        <begin position="364"/>
        <end position="376"/>
    </location>
</feature>
<accession>Q3JFV5</accession>
<dbReference type="EMBL" id="CP000125">
    <property type="protein sequence ID" value="ABA53359.1"/>
    <property type="molecule type" value="Genomic_DNA"/>
</dbReference>
<feature type="compositionally biased region" description="Basic and acidic residues" evidence="1">
    <location>
        <begin position="283"/>
        <end position="297"/>
    </location>
</feature>
<dbReference type="Proteomes" id="UP000002700">
    <property type="component" value="Chromosome II"/>
</dbReference>
<gene>
    <name evidence="2" type="ordered locus">BURPS1710b_A2399</name>
</gene>
<feature type="compositionally biased region" description="Basic residues" evidence="1">
    <location>
        <begin position="569"/>
        <end position="581"/>
    </location>
</feature>
<feature type="compositionally biased region" description="Basic residues" evidence="1">
    <location>
        <begin position="464"/>
        <end position="473"/>
    </location>
</feature>
<feature type="region of interest" description="Disordered" evidence="1">
    <location>
        <begin position="41"/>
        <end position="85"/>
    </location>
</feature>
<evidence type="ECO:0000313" key="2">
    <source>
        <dbReference type="EMBL" id="ABA53359.1"/>
    </source>
</evidence>
<feature type="compositionally biased region" description="Basic and acidic residues" evidence="1">
    <location>
        <begin position="258"/>
        <end position="275"/>
    </location>
</feature>
<organism evidence="2 3">
    <name type="scientific">Burkholderia pseudomallei (strain 1710b)</name>
    <dbReference type="NCBI Taxonomy" id="320372"/>
    <lineage>
        <taxon>Bacteria</taxon>
        <taxon>Pseudomonadati</taxon>
        <taxon>Pseudomonadota</taxon>
        <taxon>Betaproteobacteria</taxon>
        <taxon>Burkholderiales</taxon>
        <taxon>Burkholderiaceae</taxon>
        <taxon>Burkholderia</taxon>
        <taxon>pseudomallei group</taxon>
    </lineage>
</organism>
<evidence type="ECO:0000313" key="3">
    <source>
        <dbReference type="Proteomes" id="UP000002700"/>
    </source>
</evidence>
<proteinExistence type="predicted"/>
<protein>
    <submittedName>
        <fullName evidence="2">Uncharacterized protein</fullName>
    </submittedName>
</protein>
<dbReference type="HOGENOM" id="CLU_377537_0_0_4"/>